<dbReference type="PANTHER" id="PTHR23426">
    <property type="entry name" value="FERREDOXIN/ADRENODOXIN"/>
    <property type="match status" value="1"/>
</dbReference>
<name>A0AAV9IZ47_CYACA</name>
<accession>A0AAV9IZ47</accession>
<protein>
    <recommendedName>
        <fullName evidence="7">2Fe-2S ferredoxin-type domain-containing protein</fullName>
    </recommendedName>
</protein>
<keyword evidence="9" id="KW-1185">Reference proteome</keyword>
<dbReference type="PANTHER" id="PTHR23426:SF65">
    <property type="entry name" value="FERREDOXIN-2, MITOCHONDRIAL"/>
    <property type="match status" value="1"/>
</dbReference>
<dbReference type="PROSITE" id="PS51085">
    <property type="entry name" value="2FE2S_FER_2"/>
    <property type="match status" value="1"/>
</dbReference>
<keyword evidence="4" id="KW-0408">Iron</keyword>
<evidence type="ECO:0000313" key="9">
    <source>
        <dbReference type="Proteomes" id="UP001301350"/>
    </source>
</evidence>
<comment type="caution">
    <text evidence="8">The sequence shown here is derived from an EMBL/GenBank/DDBJ whole genome shotgun (WGS) entry which is preliminary data.</text>
</comment>
<keyword evidence="5" id="KW-0411">Iron-sulfur</keyword>
<evidence type="ECO:0000256" key="4">
    <source>
        <dbReference type="ARBA" id="ARBA00023004"/>
    </source>
</evidence>
<evidence type="ECO:0000256" key="3">
    <source>
        <dbReference type="ARBA" id="ARBA00022723"/>
    </source>
</evidence>
<evidence type="ECO:0000256" key="5">
    <source>
        <dbReference type="ARBA" id="ARBA00023014"/>
    </source>
</evidence>
<dbReference type="SUPFAM" id="SSF54292">
    <property type="entry name" value="2Fe-2S ferredoxin-like"/>
    <property type="match status" value="1"/>
</dbReference>
<dbReference type="InterPro" id="IPR001055">
    <property type="entry name" value="Adrenodoxin-like"/>
</dbReference>
<organism evidence="8 9">
    <name type="scientific">Cyanidium caldarium</name>
    <name type="common">Red alga</name>
    <dbReference type="NCBI Taxonomy" id="2771"/>
    <lineage>
        <taxon>Eukaryota</taxon>
        <taxon>Rhodophyta</taxon>
        <taxon>Bangiophyceae</taxon>
        <taxon>Cyanidiales</taxon>
        <taxon>Cyanidiaceae</taxon>
        <taxon>Cyanidium</taxon>
    </lineage>
</organism>
<gene>
    <name evidence="8" type="ORF">CDCA_CDCA12G3380</name>
</gene>
<keyword evidence="3" id="KW-0479">Metal-binding</keyword>
<reference evidence="8 9" key="1">
    <citation type="submission" date="2022-07" db="EMBL/GenBank/DDBJ databases">
        <title>Genome-wide signatures of adaptation to extreme environments.</title>
        <authorList>
            <person name="Cho C.H."/>
            <person name="Yoon H.S."/>
        </authorList>
    </citation>
    <scope>NUCLEOTIDE SEQUENCE [LARGE SCALE GENOMIC DNA]</scope>
    <source>
        <strain evidence="8 9">DBV 063 E5</strain>
    </source>
</reference>
<dbReference type="AlphaFoldDB" id="A0AAV9IZ47"/>
<evidence type="ECO:0000256" key="1">
    <source>
        <dbReference type="ARBA" id="ARBA00010914"/>
    </source>
</evidence>
<dbReference type="InterPro" id="IPR012675">
    <property type="entry name" value="Beta-grasp_dom_sf"/>
</dbReference>
<comment type="similarity">
    <text evidence="1">Belongs to the adrenodoxin/putidaredoxin family.</text>
</comment>
<dbReference type="Gene3D" id="3.10.20.30">
    <property type="match status" value="1"/>
</dbReference>
<evidence type="ECO:0000256" key="2">
    <source>
        <dbReference type="ARBA" id="ARBA00022714"/>
    </source>
</evidence>
<evidence type="ECO:0000256" key="6">
    <source>
        <dbReference type="ARBA" id="ARBA00034078"/>
    </source>
</evidence>
<sequence>MEWNSPLSASVSNNKKDLVQITVYEKGSSEPRVIEVPRGANLRKALLENNVDVYTLRGKLTNCGGGGQCGTCVVDVVEGAGFLTPRGVRETRLLTDKGRPDAWRLSCCLRVEGPVTVRTKPQ</sequence>
<dbReference type="EMBL" id="JANCYW010000012">
    <property type="protein sequence ID" value="KAK4537355.1"/>
    <property type="molecule type" value="Genomic_DNA"/>
</dbReference>
<keyword evidence="2" id="KW-0001">2Fe-2S</keyword>
<evidence type="ECO:0000259" key="7">
    <source>
        <dbReference type="PROSITE" id="PS51085"/>
    </source>
</evidence>
<feature type="domain" description="2Fe-2S ferredoxin-type" evidence="7">
    <location>
        <begin position="19"/>
        <end position="122"/>
    </location>
</feature>
<dbReference type="GO" id="GO:0140647">
    <property type="term" value="P:P450-containing electron transport chain"/>
    <property type="evidence" value="ECO:0007669"/>
    <property type="project" value="InterPro"/>
</dbReference>
<evidence type="ECO:0000313" key="8">
    <source>
        <dbReference type="EMBL" id="KAK4537355.1"/>
    </source>
</evidence>
<dbReference type="Pfam" id="PF00111">
    <property type="entry name" value="Fer2"/>
    <property type="match status" value="1"/>
</dbReference>
<dbReference type="InterPro" id="IPR036010">
    <property type="entry name" value="2Fe-2S_ferredoxin-like_sf"/>
</dbReference>
<comment type="cofactor">
    <cofactor evidence="6">
        <name>[2Fe-2S] cluster</name>
        <dbReference type="ChEBI" id="CHEBI:190135"/>
    </cofactor>
</comment>
<dbReference type="GO" id="GO:0009055">
    <property type="term" value="F:electron transfer activity"/>
    <property type="evidence" value="ECO:0007669"/>
    <property type="project" value="TreeGrafter"/>
</dbReference>
<dbReference type="InterPro" id="IPR001041">
    <property type="entry name" value="2Fe-2S_ferredoxin-type"/>
</dbReference>
<dbReference type="GO" id="GO:0046872">
    <property type="term" value="F:metal ion binding"/>
    <property type="evidence" value="ECO:0007669"/>
    <property type="project" value="UniProtKB-KW"/>
</dbReference>
<dbReference type="GO" id="GO:0051537">
    <property type="term" value="F:2 iron, 2 sulfur cluster binding"/>
    <property type="evidence" value="ECO:0007669"/>
    <property type="project" value="UniProtKB-KW"/>
</dbReference>
<dbReference type="GO" id="GO:0005739">
    <property type="term" value="C:mitochondrion"/>
    <property type="evidence" value="ECO:0007669"/>
    <property type="project" value="TreeGrafter"/>
</dbReference>
<dbReference type="Proteomes" id="UP001301350">
    <property type="component" value="Unassembled WGS sequence"/>
</dbReference>
<proteinExistence type="inferred from homology"/>